<dbReference type="Proteomes" id="UP000663889">
    <property type="component" value="Unassembled WGS sequence"/>
</dbReference>
<dbReference type="EMBL" id="CAJOBE010000538">
    <property type="protein sequence ID" value="CAF3656085.1"/>
    <property type="molecule type" value="Genomic_DNA"/>
</dbReference>
<dbReference type="Proteomes" id="UP000663864">
    <property type="component" value="Unassembled WGS sequence"/>
</dbReference>
<comment type="caution">
    <text evidence="4">The sequence shown here is derived from an EMBL/GenBank/DDBJ whole genome shotgun (WGS) entry which is preliminary data.</text>
</comment>
<evidence type="ECO:0000313" key="7">
    <source>
        <dbReference type="EMBL" id="CAF3628473.1"/>
    </source>
</evidence>
<evidence type="ECO:0000313" key="2">
    <source>
        <dbReference type="EMBL" id="CAF1047273.1"/>
    </source>
</evidence>
<dbReference type="EMBL" id="CAJOAX010001151">
    <property type="protein sequence ID" value="CAF3690477.1"/>
    <property type="molecule type" value="Genomic_DNA"/>
</dbReference>
<protein>
    <submittedName>
        <fullName evidence="4">Uncharacterized protein</fullName>
    </submittedName>
</protein>
<accession>A0A815FMT3</accession>
<keyword evidence="1" id="KW-0472">Membrane</keyword>
<name>A0A815FMT3_9BILA</name>
<gene>
    <name evidence="8" type="ORF">FNK824_LOCUS6267</name>
    <name evidence="7" type="ORF">JBS370_LOCUS5157</name>
    <name evidence="6" type="ORF">JXQ802_LOCUS49065</name>
    <name evidence="9" type="ORF">OTI717_LOCUS11845</name>
    <name evidence="5" type="ORF">PYM288_LOCUS33009</name>
    <name evidence="3" type="ORF">RFH988_LOCUS30403</name>
    <name evidence="4" type="ORF">SEV965_LOCUS27653</name>
    <name evidence="2" type="ORF">ZHD862_LOCUS14864</name>
</gene>
<dbReference type="EMBL" id="CAJNOL010005653">
    <property type="protein sequence ID" value="CAF1608030.1"/>
    <property type="molecule type" value="Genomic_DNA"/>
</dbReference>
<dbReference type="OrthoDB" id="10007892at2759"/>
<evidence type="ECO:0000313" key="10">
    <source>
        <dbReference type="Proteomes" id="UP000663870"/>
    </source>
</evidence>
<evidence type="ECO:0000313" key="5">
    <source>
        <dbReference type="EMBL" id="CAF1363773.1"/>
    </source>
</evidence>
<organism evidence="4 11">
    <name type="scientific">Rotaria sordida</name>
    <dbReference type="NCBI Taxonomy" id="392033"/>
    <lineage>
        <taxon>Eukaryota</taxon>
        <taxon>Metazoa</taxon>
        <taxon>Spiralia</taxon>
        <taxon>Gnathifera</taxon>
        <taxon>Rotifera</taxon>
        <taxon>Eurotatoria</taxon>
        <taxon>Bdelloidea</taxon>
        <taxon>Philodinida</taxon>
        <taxon>Philodinidae</taxon>
        <taxon>Rotaria</taxon>
    </lineage>
</organism>
<evidence type="ECO:0000313" key="8">
    <source>
        <dbReference type="EMBL" id="CAF3656085.1"/>
    </source>
</evidence>
<proteinExistence type="predicted"/>
<dbReference type="Proteomes" id="UP000663874">
    <property type="component" value="Unassembled WGS sequence"/>
</dbReference>
<dbReference type="Proteomes" id="UP000663882">
    <property type="component" value="Unassembled WGS sequence"/>
</dbReference>
<evidence type="ECO:0000256" key="1">
    <source>
        <dbReference type="SAM" id="Phobius"/>
    </source>
</evidence>
<dbReference type="EMBL" id="CAJNOU010002515">
    <property type="protein sequence ID" value="CAF1327672.1"/>
    <property type="molecule type" value="Genomic_DNA"/>
</dbReference>
<dbReference type="Proteomes" id="UP000663854">
    <property type="component" value="Unassembled WGS sequence"/>
</dbReference>
<dbReference type="EMBL" id="CAJOBD010000261">
    <property type="protein sequence ID" value="CAF3628473.1"/>
    <property type="molecule type" value="Genomic_DNA"/>
</dbReference>
<dbReference type="Proteomes" id="UP000663870">
    <property type="component" value="Unassembled WGS sequence"/>
</dbReference>
<evidence type="ECO:0000313" key="9">
    <source>
        <dbReference type="EMBL" id="CAF3690477.1"/>
    </source>
</evidence>
<dbReference type="EMBL" id="CAJNOT010000656">
    <property type="protein sequence ID" value="CAF1047273.1"/>
    <property type="molecule type" value="Genomic_DNA"/>
</dbReference>
<evidence type="ECO:0000313" key="4">
    <source>
        <dbReference type="EMBL" id="CAF1327672.1"/>
    </source>
</evidence>
<keyword evidence="10" id="KW-1185">Reference proteome</keyword>
<dbReference type="EMBL" id="CAJNOH010004248">
    <property type="protein sequence ID" value="CAF1363773.1"/>
    <property type="molecule type" value="Genomic_DNA"/>
</dbReference>
<keyword evidence="1" id="KW-1133">Transmembrane helix</keyword>
<evidence type="ECO:0000313" key="6">
    <source>
        <dbReference type="EMBL" id="CAF1608030.1"/>
    </source>
</evidence>
<dbReference type="Proteomes" id="UP000663836">
    <property type="component" value="Unassembled WGS sequence"/>
</dbReference>
<feature type="transmembrane region" description="Helical" evidence="1">
    <location>
        <begin position="40"/>
        <end position="59"/>
    </location>
</feature>
<dbReference type="AlphaFoldDB" id="A0A815FMT3"/>
<evidence type="ECO:0000313" key="3">
    <source>
        <dbReference type="EMBL" id="CAF1313947.1"/>
    </source>
</evidence>
<dbReference type="EMBL" id="CAJNOO010003036">
    <property type="protein sequence ID" value="CAF1313947.1"/>
    <property type="molecule type" value="Genomic_DNA"/>
</dbReference>
<keyword evidence="1" id="KW-0812">Transmembrane</keyword>
<evidence type="ECO:0000313" key="11">
    <source>
        <dbReference type="Proteomes" id="UP000663889"/>
    </source>
</evidence>
<sequence length="90" mass="10694">MVFHIINVLLAFLTRPYITAEKYFVLSFQSYLPTQFDEKSWYILFGFMTFCALIIAYILSRCITIKDADDDPVYQRAKFHSMQRKHGKIN</sequence>
<dbReference type="Proteomes" id="UP000663823">
    <property type="component" value="Unassembled WGS sequence"/>
</dbReference>
<reference evidence="4" key="1">
    <citation type="submission" date="2021-02" db="EMBL/GenBank/DDBJ databases">
        <authorList>
            <person name="Nowell W R."/>
        </authorList>
    </citation>
    <scope>NUCLEOTIDE SEQUENCE</scope>
</reference>